<evidence type="ECO:0000313" key="2">
    <source>
        <dbReference type="EMBL" id="AGK99725.1"/>
    </source>
</evidence>
<keyword evidence="3" id="KW-1185">Reference proteome</keyword>
<proteinExistence type="predicted"/>
<dbReference type="KEGG" id="dgi:Desgi_0111"/>
<gene>
    <name evidence="2" type="ORF">Desgi_0111</name>
</gene>
<keyword evidence="1" id="KW-0472">Membrane</keyword>
<dbReference type="HOGENOM" id="CLU_2492741_0_0_9"/>
<dbReference type="OrthoDB" id="1808490at2"/>
<keyword evidence="1" id="KW-1133">Transmembrane helix</keyword>
<accession>R4KJB5</accession>
<keyword evidence="1" id="KW-0812">Transmembrane</keyword>
<dbReference type="RefSeq" id="WP_006523184.1">
    <property type="nucleotide sequence ID" value="NC_021184.1"/>
</dbReference>
<name>R4KJB5_9FIRM</name>
<evidence type="ECO:0000313" key="3">
    <source>
        <dbReference type="Proteomes" id="UP000013520"/>
    </source>
</evidence>
<feature type="transmembrane region" description="Helical" evidence="1">
    <location>
        <begin position="27"/>
        <end position="43"/>
    </location>
</feature>
<sequence length="86" mass="9252">MPGADLEKRMAELLEIKGKHNLDNDQFLLFMGLTNLMGIINLLEVRVTGGAKGNGARRSPSPQEMVPFLGMFGGPKVRGQADGVAK</sequence>
<organism evidence="2 3">
    <name type="scientific">Desulfoscipio gibsoniae DSM 7213</name>
    <dbReference type="NCBI Taxonomy" id="767817"/>
    <lineage>
        <taxon>Bacteria</taxon>
        <taxon>Bacillati</taxon>
        <taxon>Bacillota</taxon>
        <taxon>Clostridia</taxon>
        <taxon>Eubacteriales</taxon>
        <taxon>Desulfallaceae</taxon>
        <taxon>Desulfoscipio</taxon>
    </lineage>
</organism>
<protein>
    <submittedName>
        <fullName evidence="2">Uncharacterized protein</fullName>
    </submittedName>
</protein>
<dbReference type="Proteomes" id="UP000013520">
    <property type="component" value="Chromosome"/>
</dbReference>
<reference evidence="2 3" key="1">
    <citation type="submission" date="2012-01" db="EMBL/GenBank/DDBJ databases">
        <title>Complete sequence of Desulfotomaculum gibsoniae DSM 7213.</title>
        <authorList>
            <consortium name="US DOE Joint Genome Institute"/>
            <person name="Lucas S."/>
            <person name="Han J."/>
            <person name="Lapidus A."/>
            <person name="Cheng J.-F."/>
            <person name="Goodwin L."/>
            <person name="Pitluck S."/>
            <person name="Peters L."/>
            <person name="Ovchinnikova G."/>
            <person name="Teshima H."/>
            <person name="Detter J.C."/>
            <person name="Han C."/>
            <person name="Tapia R."/>
            <person name="Land M."/>
            <person name="Hauser L."/>
            <person name="Kyrpides N."/>
            <person name="Ivanova N."/>
            <person name="Pagani I."/>
            <person name="Parshina S."/>
            <person name="Plugge C."/>
            <person name="Muyzer G."/>
            <person name="Kuever J."/>
            <person name="Ivanova A."/>
            <person name="Nazina T."/>
            <person name="Klenk H.-P."/>
            <person name="Brambilla E."/>
            <person name="Spring S."/>
            <person name="Stams A.F."/>
            <person name="Woyke T."/>
        </authorList>
    </citation>
    <scope>NUCLEOTIDE SEQUENCE [LARGE SCALE GENOMIC DNA]</scope>
    <source>
        <strain evidence="2 3">DSM 7213</strain>
    </source>
</reference>
<dbReference type="EMBL" id="CP003273">
    <property type="protein sequence ID" value="AGK99725.1"/>
    <property type="molecule type" value="Genomic_DNA"/>
</dbReference>
<evidence type="ECO:0000256" key="1">
    <source>
        <dbReference type="SAM" id="Phobius"/>
    </source>
</evidence>
<dbReference type="STRING" id="767817.Desgi_0111"/>
<dbReference type="AlphaFoldDB" id="R4KJB5"/>